<dbReference type="STRING" id="311410.LA5095_03753"/>
<dbReference type="SUPFAM" id="SSF54909">
    <property type="entry name" value="Dimeric alpha+beta barrel"/>
    <property type="match status" value="1"/>
</dbReference>
<dbReference type="OrthoDB" id="9806380at2"/>
<proteinExistence type="predicted"/>
<dbReference type="InterPro" id="IPR011008">
    <property type="entry name" value="Dimeric_a/b-barrel"/>
</dbReference>
<protein>
    <recommendedName>
        <fullName evidence="1">DUF1330 domain-containing protein</fullName>
    </recommendedName>
</protein>
<dbReference type="Gene3D" id="3.30.70.100">
    <property type="match status" value="1"/>
</dbReference>
<organism evidence="2 3">
    <name type="scientific">Roseibium album</name>
    <dbReference type="NCBI Taxonomy" id="311410"/>
    <lineage>
        <taxon>Bacteria</taxon>
        <taxon>Pseudomonadati</taxon>
        <taxon>Pseudomonadota</taxon>
        <taxon>Alphaproteobacteria</taxon>
        <taxon>Hyphomicrobiales</taxon>
        <taxon>Stappiaceae</taxon>
        <taxon>Roseibium</taxon>
    </lineage>
</organism>
<dbReference type="EMBL" id="CXWC01000013">
    <property type="protein sequence ID" value="CTQ77169.1"/>
    <property type="molecule type" value="Genomic_DNA"/>
</dbReference>
<evidence type="ECO:0000313" key="3">
    <source>
        <dbReference type="Proteomes" id="UP000049983"/>
    </source>
</evidence>
<evidence type="ECO:0000313" key="2">
    <source>
        <dbReference type="EMBL" id="CTQ77169.1"/>
    </source>
</evidence>
<sequence length="100" mass="11208">MAYLSVLAVTPTSEDWIPDYIGPANRLVAQYGGKYLARTSSHEQLEGPKDDAALRIVIEWPSKEAAVRFMNDPDYMPHLQARAEGSRSFHFLIEGKDDLA</sequence>
<accession>A0A0M6ZEM2</accession>
<dbReference type="InterPro" id="IPR010753">
    <property type="entry name" value="DUF1330"/>
</dbReference>
<dbReference type="Pfam" id="PF07045">
    <property type="entry name" value="DUF1330"/>
    <property type="match status" value="1"/>
</dbReference>
<keyword evidence="3" id="KW-1185">Reference proteome</keyword>
<dbReference type="Proteomes" id="UP000049983">
    <property type="component" value="Unassembled WGS sequence"/>
</dbReference>
<evidence type="ECO:0000259" key="1">
    <source>
        <dbReference type="Pfam" id="PF07045"/>
    </source>
</evidence>
<dbReference type="GeneID" id="97672304"/>
<reference evidence="3" key="1">
    <citation type="submission" date="2015-07" db="EMBL/GenBank/DDBJ databases">
        <authorList>
            <person name="Rodrigo-Torres Lidia"/>
            <person name="Arahal R.David."/>
        </authorList>
    </citation>
    <scope>NUCLEOTIDE SEQUENCE [LARGE SCALE GENOMIC DNA]</scope>
    <source>
        <strain evidence="3">CECT 5096</strain>
    </source>
</reference>
<dbReference type="RefSeq" id="WP_055117629.1">
    <property type="nucleotide sequence ID" value="NZ_CXWA01000004.1"/>
</dbReference>
<feature type="domain" description="DUF1330" evidence="1">
    <location>
        <begin position="6"/>
        <end position="95"/>
    </location>
</feature>
<dbReference type="AlphaFoldDB" id="A0A0M6ZEM2"/>
<name>A0A0M6ZEM2_9HYPH</name>
<gene>
    <name evidence="2" type="ORF">LA5096_05035</name>
</gene>